<keyword evidence="10 14" id="KW-0407">Ion channel</keyword>
<evidence type="ECO:0000313" key="16">
    <source>
        <dbReference type="EMBL" id="SNW03009.1"/>
    </source>
</evidence>
<evidence type="ECO:0000256" key="14">
    <source>
        <dbReference type="HAMAP-Rule" id="MF_00454"/>
    </source>
</evidence>
<dbReference type="PANTHER" id="PTHR28259:SF16">
    <property type="entry name" value="FLUORIDE-SPECIFIC ION CHANNEL FLUC 2"/>
    <property type="match status" value="1"/>
</dbReference>
<dbReference type="Pfam" id="PF02537">
    <property type="entry name" value="CRCB"/>
    <property type="match status" value="1"/>
</dbReference>
<keyword evidence="5 14" id="KW-0479">Metal-binding</keyword>
<dbReference type="EMBL" id="LT906464">
    <property type="protein sequence ID" value="SNW03009.1"/>
    <property type="molecule type" value="Genomic_DNA"/>
</dbReference>
<dbReference type="NCBIfam" id="NF010797">
    <property type="entry name" value="PRK14201.1"/>
    <property type="match status" value="1"/>
</dbReference>
<evidence type="ECO:0000256" key="5">
    <source>
        <dbReference type="ARBA" id="ARBA00022723"/>
    </source>
</evidence>
<dbReference type="RefSeq" id="WP_095117277.1">
    <property type="nucleotide sequence ID" value="NZ_BMCB01000012.1"/>
</dbReference>
<evidence type="ECO:0000256" key="8">
    <source>
        <dbReference type="ARBA" id="ARBA00023065"/>
    </source>
</evidence>
<name>A0A240C5F2_9STAP</name>
<evidence type="ECO:0000313" key="18">
    <source>
        <dbReference type="Proteomes" id="UP000652995"/>
    </source>
</evidence>
<dbReference type="GO" id="GO:0046872">
    <property type="term" value="F:metal ion binding"/>
    <property type="evidence" value="ECO:0007669"/>
    <property type="project" value="UniProtKB-KW"/>
</dbReference>
<evidence type="ECO:0000256" key="13">
    <source>
        <dbReference type="ARBA" id="ARBA00049940"/>
    </source>
</evidence>
<comment type="similarity">
    <text evidence="11 14">Belongs to the fluoride channel Fluc/FEX (TC 1.A.43) family.</text>
</comment>
<evidence type="ECO:0000256" key="3">
    <source>
        <dbReference type="ARBA" id="ARBA00022475"/>
    </source>
</evidence>
<keyword evidence="3 14" id="KW-1003">Cell membrane</keyword>
<comment type="activity regulation">
    <text evidence="14">Na(+) is not transported, but it plays an essential structural role and its presence is essential for fluoride channel function.</text>
</comment>
<comment type="subcellular location">
    <subcellularLocation>
        <location evidence="1 14">Cell membrane</location>
        <topology evidence="1 14">Multi-pass membrane protein</topology>
    </subcellularLocation>
</comment>
<dbReference type="OrthoDB" id="9799631at2"/>
<evidence type="ECO:0000256" key="9">
    <source>
        <dbReference type="ARBA" id="ARBA00023136"/>
    </source>
</evidence>
<dbReference type="InterPro" id="IPR003691">
    <property type="entry name" value="FluC"/>
</dbReference>
<dbReference type="GO" id="GO:0140114">
    <property type="term" value="P:cellular detoxification of fluoride"/>
    <property type="evidence" value="ECO:0007669"/>
    <property type="project" value="UniProtKB-UniRule"/>
</dbReference>
<keyword evidence="8 14" id="KW-0406">Ion transport</keyword>
<keyword evidence="7 14" id="KW-0915">Sodium</keyword>
<feature type="binding site" evidence="14">
    <location>
        <position position="74"/>
    </location>
    <ligand>
        <name>Na(+)</name>
        <dbReference type="ChEBI" id="CHEBI:29101"/>
        <note>structural</note>
    </ligand>
</feature>
<keyword evidence="6 14" id="KW-1133">Transmembrane helix</keyword>
<reference evidence="15" key="1">
    <citation type="journal article" date="2014" name="Int. J. Syst. Evol. Microbiol.">
        <title>Complete genome of a new Firmicutes species belonging to the dominant human colonic microbiota ('Ruminococcus bicirculans') reveals two chromosomes and a selective capacity to utilize plant glucans.</title>
        <authorList>
            <consortium name="NISC Comparative Sequencing Program"/>
            <person name="Wegmann U."/>
            <person name="Louis P."/>
            <person name="Goesmann A."/>
            <person name="Henrissat B."/>
            <person name="Duncan S.H."/>
            <person name="Flint H.J."/>
        </authorList>
    </citation>
    <scope>NUCLEOTIDE SEQUENCE</scope>
    <source>
        <strain evidence="15">CCM 4175</strain>
    </source>
</reference>
<evidence type="ECO:0000256" key="11">
    <source>
        <dbReference type="ARBA" id="ARBA00035120"/>
    </source>
</evidence>
<evidence type="ECO:0000256" key="7">
    <source>
        <dbReference type="ARBA" id="ARBA00023053"/>
    </source>
</evidence>
<keyword evidence="18" id="KW-1185">Reference proteome</keyword>
<evidence type="ECO:0000313" key="15">
    <source>
        <dbReference type="EMBL" id="GGA94588.1"/>
    </source>
</evidence>
<dbReference type="GO" id="GO:0062054">
    <property type="term" value="F:fluoride channel activity"/>
    <property type="evidence" value="ECO:0007669"/>
    <property type="project" value="UniProtKB-UniRule"/>
</dbReference>
<feature type="transmembrane region" description="Helical" evidence="14">
    <location>
        <begin position="93"/>
        <end position="114"/>
    </location>
</feature>
<dbReference type="KEGG" id="smus:C7J88_03560"/>
<gene>
    <name evidence="14 16" type="primary">crcB</name>
    <name evidence="15" type="synonym">crcB1</name>
    <name evidence="14" type="synonym">fluC</name>
    <name evidence="15" type="ORF">GCM10007183_18470</name>
    <name evidence="16" type="ORF">SAMEA4412661_01372</name>
</gene>
<evidence type="ECO:0000256" key="6">
    <source>
        <dbReference type="ARBA" id="ARBA00022989"/>
    </source>
</evidence>
<accession>A0A240C5F2</accession>
<reference evidence="18" key="3">
    <citation type="journal article" date="2019" name="Int. J. Syst. Evol. Microbiol.">
        <title>The Global Catalogue of Microorganisms (GCM) 10K type strain sequencing project: providing services to taxonomists for standard genome sequencing and annotation.</title>
        <authorList>
            <consortium name="The Broad Institute Genomics Platform"/>
            <consortium name="The Broad Institute Genome Sequencing Center for Infectious Disease"/>
            <person name="Wu L."/>
            <person name="Ma J."/>
        </authorList>
    </citation>
    <scope>NUCLEOTIDE SEQUENCE [LARGE SCALE GENOMIC DNA]</scope>
    <source>
        <strain evidence="18">CCM 4175</strain>
    </source>
</reference>
<protein>
    <recommendedName>
        <fullName evidence="14">Fluoride-specific ion channel FluC</fullName>
    </recommendedName>
</protein>
<sequence>MKYFIIFVGGSLGALLRYGLSFLPHFHELPVGTFTANLLGAFLMGFITALTTNFFSKYPSIKKGVTTGFIGAFTTFSTFQYELNAFFESQSWYLLITYALLSYIGGILCCFAGYRFGVRQQ</sequence>
<dbReference type="PANTHER" id="PTHR28259">
    <property type="entry name" value="FLUORIDE EXPORT PROTEIN 1-RELATED"/>
    <property type="match status" value="1"/>
</dbReference>
<keyword evidence="9 14" id="KW-0472">Membrane</keyword>
<evidence type="ECO:0000256" key="10">
    <source>
        <dbReference type="ARBA" id="ARBA00023303"/>
    </source>
</evidence>
<reference evidence="15" key="4">
    <citation type="submission" date="2024-05" db="EMBL/GenBank/DDBJ databases">
        <authorList>
            <person name="Sun Q."/>
            <person name="Sedlacek I."/>
        </authorList>
    </citation>
    <scope>NUCLEOTIDE SEQUENCE</scope>
    <source>
        <strain evidence="15">CCM 4175</strain>
    </source>
</reference>
<evidence type="ECO:0000256" key="12">
    <source>
        <dbReference type="ARBA" id="ARBA00035585"/>
    </source>
</evidence>
<dbReference type="Proteomes" id="UP000652995">
    <property type="component" value="Unassembled WGS sequence"/>
</dbReference>
<dbReference type="HAMAP" id="MF_00454">
    <property type="entry name" value="FluC"/>
    <property type="match status" value="1"/>
</dbReference>
<dbReference type="EMBL" id="BMCB01000012">
    <property type="protein sequence ID" value="GGA94588.1"/>
    <property type="molecule type" value="Genomic_DNA"/>
</dbReference>
<dbReference type="AlphaFoldDB" id="A0A240C5F2"/>
<comment type="function">
    <text evidence="13 14">Fluoride-specific ion channel. Important for reducing fluoride concentration in the cell, thus reducing its toxicity.</text>
</comment>
<reference evidence="16 17" key="2">
    <citation type="submission" date="2017-06" db="EMBL/GenBank/DDBJ databases">
        <authorList>
            <consortium name="Pathogen Informatics"/>
        </authorList>
    </citation>
    <scope>NUCLEOTIDE SEQUENCE [LARGE SCALE GENOMIC DNA]</scope>
    <source>
        <strain evidence="16 17">NCTC13833</strain>
    </source>
</reference>
<dbReference type="Proteomes" id="UP000243706">
    <property type="component" value="Chromosome 1"/>
</dbReference>
<keyword evidence="4 14" id="KW-0812">Transmembrane</keyword>
<keyword evidence="2 14" id="KW-0813">Transport</keyword>
<organism evidence="16 17">
    <name type="scientific">Staphylococcus muscae</name>
    <dbReference type="NCBI Taxonomy" id="1294"/>
    <lineage>
        <taxon>Bacteria</taxon>
        <taxon>Bacillati</taxon>
        <taxon>Bacillota</taxon>
        <taxon>Bacilli</taxon>
        <taxon>Bacillales</taxon>
        <taxon>Staphylococcaceae</taxon>
        <taxon>Staphylococcus</taxon>
    </lineage>
</organism>
<evidence type="ECO:0000256" key="1">
    <source>
        <dbReference type="ARBA" id="ARBA00004651"/>
    </source>
</evidence>
<feature type="transmembrane region" description="Helical" evidence="14">
    <location>
        <begin position="64"/>
        <end position="81"/>
    </location>
</feature>
<dbReference type="GO" id="GO:0005886">
    <property type="term" value="C:plasma membrane"/>
    <property type="evidence" value="ECO:0007669"/>
    <property type="project" value="UniProtKB-SubCell"/>
</dbReference>
<evidence type="ECO:0000313" key="17">
    <source>
        <dbReference type="Proteomes" id="UP000243706"/>
    </source>
</evidence>
<evidence type="ECO:0000256" key="2">
    <source>
        <dbReference type="ARBA" id="ARBA00022448"/>
    </source>
</evidence>
<comment type="catalytic activity">
    <reaction evidence="12">
        <text>fluoride(in) = fluoride(out)</text>
        <dbReference type="Rhea" id="RHEA:76159"/>
        <dbReference type="ChEBI" id="CHEBI:17051"/>
    </reaction>
    <physiologicalReaction direction="left-to-right" evidence="12">
        <dbReference type="Rhea" id="RHEA:76160"/>
    </physiologicalReaction>
</comment>
<proteinExistence type="inferred from homology"/>
<feature type="transmembrane region" description="Helical" evidence="14">
    <location>
        <begin position="31"/>
        <end position="52"/>
    </location>
</feature>
<evidence type="ECO:0000256" key="4">
    <source>
        <dbReference type="ARBA" id="ARBA00022692"/>
    </source>
</evidence>
<feature type="binding site" evidence="14">
    <location>
        <position position="71"/>
    </location>
    <ligand>
        <name>Na(+)</name>
        <dbReference type="ChEBI" id="CHEBI:29101"/>
        <note>structural</note>
    </ligand>
</feature>